<dbReference type="AlphaFoldDB" id="A0A9K3JH63"/>
<accession>A0A9K3JH63</accession>
<dbReference type="Proteomes" id="UP000215914">
    <property type="component" value="Unassembled WGS sequence"/>
</dbReference>
<protein>
    <submittedName>
        <fullName evidence="1">Uncharacterized protein</fullName>
    </submittedName>
</protein>
<sequence>MRWKISIIVEFLFTRYHLRFLITIGLIPKRIHQHICIGRRECSHMCIRFRR</sequence>
<dbReference type="EMBL" id="MNCJ02000318">
    <property type="protein sequence ID" value="KAF5815546.1"/>
    <property type="molecule type" value="Genomic_DNA"/>
</dbReference>
<reference evidence="1" key="2">
    <citation type="submission" date="2020-06" db="EMBL/GenBank/DDBJ databases">
        <title>Helianthus annuus Genome sequencing and assembly Release 2.</title>
        <authorList>
            <person name="Gouzy J."/>
            <person name="Langlade N."/>
            <person name="Munos S."/>
        </authorList>
    </citation>
    <scope>NUCLEOTIDE SEQUENCE</scope>
    <source>
        <tissue evidence="1">Leaves</tissue>
    </source>
</reference>
<evidence type="ECO:0000313" key="2">
    <source>
        <dbReference type="Proteomes" id="UP000215914"/>
    </source>
</evidence>
<gene>
    <name evidence="1" type="ORF">HanXRQr2_Chr03g0124291</name>
</gene>
<evidence type="ECO:0000313" key="1">
    <source>
        <dbReference type="EMBL" id="KAF5815546.1"/>
    </source>
</evidence>
<reference evidence="1" key="1">
    <citation type="journal article" date="2017" name="Nature">
        <title>The sunflower genome provides insights into oil metabolism, flowering and Asterid evolution.</title>
        <authorList>
            <person name="Badouin H."/>
            <person name="Gouzy J."/>
            <person name="Grassa C.J."/>
            <person name="Murat F."/>
            <person name="Staton S.E."/>
            <person name="Cottret L."/>
            <person name="Lelandais-Briere C."/>
            <person name="Owens G.L."/>
            <person name="Carrere S."/>
            <person name="Mayjonade B."/>
            <person name="Legrand L."/>
            <person name="Gill N."/>
            <person name="Kane N.C."/>
            <person name="Bowers J.E."/>
            <person name="Hubner S."/>
            <person name="Bellec A."/>
            <person name="Berard A."/>
            <person name="Berges H."/>
            <person name="Blanchet N."/>
            <person name="Boniface M.C."/>
            <person name="Brunel D."/>
            <person name="Catrice O."/>
            <person name="Chaidir N."/>
            <person name="Claudel C."/>
            <person name="Donnadieu C."/>
            <person name="Faraut T."/>
            <person name="Fievet G."/>
            <person name="Helmstetter N."/>
            <person name="King M."/>
            <person name="Knapp S.J."/>
            <person name="Lai Z."/>
            <person name="Le Paslier M.C."/>
            <person name="Lippi Y."/>
            <person name="Lorenzon L."/>
            <person name="Mandel J.R."/>
            <person name="Marage G."/>
            <person name="Marchand G."/>
            <person name="Marquand E."/>
            <person name="Bret-Mestries E."/>
            <person name="Morien E."/>
            <person name="Nambeesan S."/>
            <person name="Nguyen T."/>
            <person name="Pegot-Espagnet P."/>
            <person name="Pouilly N."/>
            <person name="Raftis F."/>
            <person name="Sallet E."/>
            <person name="Schiex T."/>
            <person name="Thomas J."/>
            <person name="Vandecasteele C."/>
            <person name="Vares D."/>
            <person name="Vear F."/>
            <person name="Vautrin S."/>
            <person name="Crespi M."/>
            <person name="Mangin B."/>
            <person name="Burke J.M."/>
            <person name="Salse J."/>
            <person name="Munos S."/>
            <person name="Vincourt P."/>
            <person name="Rieseberg L.H."/>
            <person name="Langlade N.B."/>
        </authorList>
    </citation>
    <scope>NUCLEOTIDE SEQUENCE</scope>
    <source>
        <tissue evidence="1">Leaves</tissue>
    </source>
</reference>
<keyword evidence="2" id="KW-1185">Reference proteome</keyword>
<dbReference type="Gramene" id="mRNA:HanXRQr2_Chr03g0124291">
    <property type="protein sequence ID" value="CDS:HanXRQr2_Chr03g0124291.1"/>
    <property type="gene ID" value="HanXRQr2_Chr03g0124291"/>
</dbReference>
<name>A0A9K3JH63_HELAN</name>
<comment type="caution">
    <text evidence="1">The sequence shown here is derived from an EMBL/GenBank/DDBJ whole genome shotgun (WGS) entry which is preliminary data.</text>
</comment>
<proteinExistence type="predicted"/>
<organism evidence="1 2">
    <name type="scientific">Helianthus annuus</name>
    <name type="common">Common sunflower</name>
    <dbReference type="NCBI Taxonomy" id="4232"/>
    <lineage>
        <taxon>Eukaryota</taxon>
        <taxon>Viridiplantae</taxon>
        <taxon>Streptophyta</taxon>
        <taxon>Embryophyta</taxon>
        <taxon>Tracheophyta</taxon>
        <taxon>Spermatophyta</taxon>
        <taxon>Magnoliopsida</taxon>
        <taxon>eudicotyledons</taxon>
        <taxon>Gunneridae</taxon>
        <taxon>Pentapetalae</taxon>
        <taxon>asterids</taxon>
        <taxon>campanulids</taxon>
        <taxon>Asterales</taxon>
        <taxon>Asteraceae</taxon>
        <taxon>Asteroideae</taxon>
        <taxon>Heliantheae alliance</taxon>
        <taxon>Heliantheae</taxon>
        <taxon>Helianthus</taxon>
    </lineage>
</organism>